<organism evidence="2 3">
    <name type="scientific">Stagnimonas aquatica</name>
    <dbReference type="NCBI Taxonomy" id="2689987"/>
    <lineage>
        <taxon>Bacteria</taxon>
        <taxon>Pseudomonadati</taxon>
        <taxon>Pseudomonadota</taxon>
        <taxon>Gammaproteobacteria</taxon>
        <taxon>Nevskiales</taxon>
        <taxon>Nevskiaceae</taxon>
        <taxon>Stagnimonas</taxon>
    </lineage>
</organism>
<dbReference type="InParanoid" id="A0A3N0VI72"/>
<name>A0A3N0VI72_9GAMM</name>
<accession>A0A3N0VI72</accession>
<proteinExistence type="predicted"/>
<dbReference type="AlphaFoldDB" id="A0A3N0VI72"/>
<dbReference type="EMBL" id="RJVO01000002">
    <property type="protein sequence ID" value="ROH91918.1"/>
    <property type="molecule type" value="Genomic_DNA"/>
</dbReference>
<dbReference type="Pfam" id="PF06082">
    <property type="entry name" value="YjbH"/>
    <property type="match status" value="1"/>
</dbReference>
<dbReference type="RefSeq" id="WP_123210962.1">
    <property type="nucleotide sequence ID" value="NZ_RJVO01000002.1"/>
</dbReference>
<protein>
    <submittedName>
        <fullName evidence="2">YjbH domain-containing protein</fullName>
    </submittedName>
</protein>
<dbReference type="InterPro" id="IPR010344">
    <property type="entry name" value="YbjH"/>
</dbReference>
<evidence type="ECO:0000313" key="3">
    <source>
        <dbReference type="Proteomes" id="UP000282106"/>
    </source>
</evidence>
<evidence type="ECO:0000256" key="1">
    <source>
        <dbReference type="SAM" id="SignalP"/>
    </source>
</evidence>
<dbReference type="Proteomes" id="UP000282106">
    <property type="component" value="Unassembled WGS sequence"/>
</dbReference>
<keyword evidence="1" id="KW-0732">Signal</keyword>
<feature type="chain" id="PRO_5018005022" evidence="1">
    <location>
        <begin position="29"/>
        <end position="713"/>
    </location>
</feature>
<evidence type="ECO:0000313" key="2">
    <source>
        <dbReference type="EMBL" id="ROH91918.1"/>
    </source>
</evidence>
<comment type="caution">
    <text evidence="2">The sequence shown here is derived from an EMBL/GenBank/DDBJ whole genome shotgun (WGS) entry which is preliminary data.</text>
</comment>
<reference evidence="2 3" key="1">
    <citation type="submission" date="2018-10" db="EMBL/GenBank/DDBJ databases">
        <authorList>
            <person name="Chen W.-M."/>
        </authorList>
    </citation>
    <scope>NUCLEOTIDE SEQUENCE [LARGE SCALE GENOMIC DNA]</scope>
    <source>
        <strain evidence="2 3">THS-13</strain>
    </source>
</reference>
<feature type="signal peptide" evidence="1">
    <location>
        <begin position="1"/>
        <end position="28"/>
    </location>
</feature>
<sequence length="713" mass="78875">MNSIRRGRTLVPCWLLLVAALAFQPAWAQPILSVNDYGGTGLWQTPTARYGGDGDFSLGVSSGAPYNRLFVTLVPLPGIETTLRYTDITNRLYSDIPEFSGEQSYKDRSFDARLRLARESDLLPELALGLRDVGGSSLFASQYLVASRRHYSFDWSLGVGWGRMAGSGVLPNPFEGLTGQAEEVPRAGSLGVKGYFGGRRLGLFGGVVWQTPVSGLEAVAEYDANDFSKEPKDNNQTVRWPVNVGLKYRLPFGVQLGLSYQRGDILAFQLALQSNFVSSPGFPKLFDPPPPPPHRSSAAATVAVSPVANPEKLGGEVQSVLQRQRIGLTGFALDPEQRRADLWLGSLPYNEPLKAVGRAARAASTVLPDSVSELRLTGKVAGAEIYQVSVHRPSLDRTVLGAISEDEFRRTLIISSPEPNKPAPQFPRRLDFPSFRGGFSPQLRSSVGGPDGFYFGQIWLRAAAGVSLTERWSLSAQLGANVYNNFDQIKLKSDSVLPHVRSDIVRYLQEGEQSLVRLESDYIRQLGSNWYGRFSAGIFEEMYGGVAGELLYRPDDPRWAVGMNLNRVRQRDFDQRFRFRDYEVTTGNLTGYFQLPRPNLLLKLSLGQYLAGDRGGTVELSRRFANGMRAGVFATKTNVSADQFGEGSFDKGFYFVIPFDLFQPRSTRASGSFVFRPLTRDGGQMVRDGPALYDLTYDAVQLRIPERPSLFFE</sequence>
<dbReference type="FunCoup" id="A0A3N0VI72">
    <property type="interactions" value="112"/>
</dbReference>
<gene>
    <name evidence="2" type="ORF">ED208_05975</name>
</gene>
<keyword evidence="3" id="KW-1185">Reference proteome</keyword>